<organism evidence="1 2">
    <name type="scientific">Rhodocollybia butyracea</name>
    <dbReference type="NCBI Taxonomy" id="206335"/>
    <lineage>
        <taxon>Eukaryota</taxon>
        <taxon>Fungi</taxon>
        <taxon>Dikarya</taxon>
        <taxon>Basidiomycota</taxon>
        <taxon>Agaricomycotina</taxon>
        <taxon>Agaricomycetes</taxon>
        <taxon>Agaricomycetidae</taxon>
        <taxon>Agaricales</taxon>
        <taxon>Marasmiineae</taxon>
        <taxon>Omphalotaceae</taxon>
        <taxon>Rhodocollybia</taxon>
    </lineage>
</organism>
<evidence type="ECO:0000313" key="2">
    <source>
        <dbReference type="Proteomes" id="UP000772434"/>
    </source>
</evidence>
<reference evidence="1" key="1">
    <citation type="submission" date="2020-11" db="EMBL/GenBank/DDBJ databases">
        <authorList>
            <consortium name="DOE Joint Genome Institute"/>
            <person name="Ahrendt S."/>
            <person name="Riley R."/>
            <person name="Andreopoulos W."/>
            <person name="Labutti K."/>
            <person name="Pangilinan J."/>
            <person name="Ruiz-Duenas F.J."/>
            <person name="Barrasa J.M."/>
            <person name="Sanchez-Garcia M."/>
            <person name="Camarero S."/>
            <person name="Miyauchi S."/>
            <person name="Serrano A."/>
            <person name="Linde D."/>
            <person name="Babiker R."/>
            <person name="Drula E."/>
            <person name="Ayuso-Fernandez I."/>
            <person name="Pacheco R."/>
            <person name="Padilla G."/>
            <person name="Ferreira P."/>
            <person name="Barriuso J."/>
            <person name="Kellner H."/>
            <person name="Castanera R."/>
            <person name="Alfaro M."/>
            <person name="Ramirez L."/>
            <person name="Pisabarro A.G."/>
            <person name="Kuo A."/>
            <person name="Tritt A."/>
            <person name="Lipzen A."/>
            <person name="He G."/>
            <person name="Yan M."/>
            <person name="Ng V."/>
            <person name="Cullen D."/>
            <person name="Martin F."/>
            <person name="Rosso M.-N."/>
            <person name="Henrissat B."/>
            <person name="Hibbett D."/>
            <person name="Martinez A.T."/>
            <person name="Grigoriev I.V."/>
        </authorList>
    </citation>
    <scope>NUCLEOTIDE SEQUENCE</scope>
    <source>
        <strain evidence="1">AH 40177</strain>
    </source>
</reference>
<name>A0A9P5PVP1_9AGAR</name>
<dbReference type="OrthoDB" id="3010635at2759"/>
<sequence>MNLTVEEAKTLPGWNKISSYADSNWELDRYTDRPARVCVASHTQAKYGSPHCDHHDQKSTVSLSGTSGSVSQSVKEGFTSSSSCSVSKTSSIGVSSTTEVSIGFPKLAGVSESVTVSSNVTNTQNSGFTSSTNAMQTTTFTMKVPKGKRCYAVSKVTSCVTPATGQIQYLASGWIWFNYDDSTHGHQKWAVPIESVLTELNAPAMRASQDPSLVP</sequence>
<gene>
    <name evidence="1" type="ORF">BDP27DRAFT_1447291</name>
</gene>
<keyword evidence="2" id="KW-1185">Reference proteome</keyword>
<evidence type="ECO:0000313" key="1">
    <source>
        <dbReference type="EMBL" id="KAF9069997.1"/>
    </source>
</evidence>
<accession>A0A9P5PVP1</accession>
<dbReference type="Gene3D" id="2.170.15.10">
    <property type="entry name" value="Proaerolysin, chain A, domain 3"/>
    <property type="match status" value="1"/>
</dbReference>
<comment type="caution">
    <text evidence="1">The sequence shown here is derived from an EMBL/GenBank/DDBJ whole genome shotgun (WGS) entry which is preliminary data.</text>
</comment>
<proteinExistence type="predicted"/>
<dbReference type="EMBL" id="JADNRY010000045">
    <property type="protein sequence ID" value="KAF9069997.1"/>
    <property type="molecule type" value="Genomic_DNA"/>
</dbReference>
<protein>
    <submittedName>
        <fullName evidence="1">Uncharacterized protein</fullName>
    </submittedName>
</protein>
<dbReference type="Proteomes" id="UP000772434">
    <property type="component" value="Unassembled WGS sequence"/>
</dbReference>
<dbReference type="AlphaFoldDB" id="A0A9P5PVP1"/>